<protein>
    <submittedName>
        <fullName evidence="2">Uncharacterized protein</fullName>
    </submittedName>
</protein>
<comment type="caution">
    <text evidence="2">The sequence shown here is derived from an EMBL/GenBank/DDBJ whole genome shotgun (WGS) entry which is preliminary data.</text>
</comment>
<reference evidence="2 3" key="1">
    <citation type="submission" date="2016-08" db="EMBL/GenBank/DDBJ databases">
        <title>Whole genome sequence of Mesorhizobium sp. strain UASWS1009 isolated from industrial sewage.</title>
        <authorList>
            <person name="Crovadore J."/>
            <person name="Calmin G."/>
            <person name="Chablais R."/>
            <person name="Cochard B."/>
            <person name="Lefort F."/>
        </authorList>
    </citation>
    <scope>NUCLEOTIDE SEQUENCE [LARGE SCALE GENOMIC DNA]</scope>
    <source>
        <strain evidence="2 3">UASWS1009</strain>
    </source>
</reference>
<dbReference type="STRING" id="1566387.QV13_12700"/>
<feature type="region of interest" description="Disordered" evidence="1">
    <location>
        <begin position="62"/>
        <end position="81"/>
    </location>
</feature>
<dbReference type="RefSeq" id="WP_065997863.1">
    <property type="nucleotide sequence ID" value="NZ_MDEO01000032.1"/>
</dbReference>
<evidence type="ECO:0000313" key="2">
    <source>
        <dbReference type="EMBL" id="OCX17609.1"/>
    </source>
</evidence>
<dbReference type="EMBL" id="MDEO01000032">
    <property type="protein sequence ID" value="OCX17609.1"/>
    <property type="molecule type" value="Genomic_DNA"/>
</dbReference>
<proteinExistence type="predicted"/>
<evidence type="ECO:0000313" key="3">
    <source>
        <dbReference type="Proteomes" id="UP000094412"/>
    </source>
</evidence>
<accession>A0A1C2DS81</accession>
<sequence length="81" mass="8956">MTIHNVPKRSKSKTADLQIAREVSAARKAAGLTYMVSSHAVDEQARRLMAFIPRDTRSLTGRVCGDPLPGRSALDRQHREA</sequence>
<dbReference type="Proteomes" id="UP000094412">
    <property type="component" value="Unassembled WGS sequence"/>
</dbReference>
<dbReference type="AlphaFoldDB" id="A0A1C2DS81"/>
<name>A0A1C2DS81_9HYPH</name>
<keyword evidence="3" id="KW-1185">Reference proteome</keyword>
<dbReference type="OrthoDB" id="8452047at2"/>
<organism evidence="2 3">
    <name type="scientific">Mesorhizobium hungaricum</name>
    <dbReference type="NCBI Taxonomy" id="1566387"/>
    <lineage>
        <taxon>Bacteria</taxon>
        <taxon>Pseudomonadati</taxon>
        <taxon>Pseudomonadota</taxon>
        <taxon>Alphaproteobacteria</taxon>
        <taxon>Hyphomicrobiales</taxon>
        <taxon>Phyllobacteriaceae</taxon>
        <taxon>Mesorhizobium</taxon>
    </lineage>
</organism>
<evidence type="ECO:0000256" key="1">
    <source>
        <dbReference type="SAM" id="MobiDB-lite"/>
    </source>
</evidence>
<gene>
    <name evidence="2" type="ORF">QV13_12700</name>
</gene>